<reference evidence="1" key="2">
    <citation type="submission" date="2022-06" db="UniProtKB">
        <authorList>
            <consortium name="EnsemblMetazoa"/>
        </authorList>
    </citation>
    <scope>IDENTIFICATION</scope>
    <source>
        <strain evidence="1">DF5081</strain>
    </source>
</reference>
<evidence type="ECO:0000313" key="1">
    <source>
        <dbReference type="EnsemblMetazoa" id="CJA34920.1"/>
    </source>
</evidence>
<protein>
    <submittedName>
        <fullName evidence="1">Uncharacterized protein</fullName>
    </submittedName>
</protein>
<dbReference type="EnsemblMetazoa" id="CJA34920.1">
    <property type="protein sequence ID" value="CJA34920.1"/>
    <property type="gene ID" value="WBGene00210767"/>
</dbReference>
<organism evidence="1 2">
    <name type="scientific">Caenorhabditis japonica</name>
    <dbReference type="NCBI Taxonomy" id="281687"/>
    <lineage>
        <taxon>Eukaryota</taxon>
        <taxon>Metazoa</taxon>
        <taxon>Ecdysozoa</taxon>
        <taxon>Nematoda</taxon>
        <taxon>Chromadorea</taxon>
        <taxon>Rhabditida</taxon>
        <taxon>Rhabditina</taxon>
        <taxon>Rhabditomorpha</taxon>
        <taxon>Rhabditoidea</taxon>
        <taxon>Rhabditidae</taxon>
        <taxon>Peloderinae</taxon>
        <taxon>Caenorhabditis</taxon>
    </lineage>
</organism>
<reference evidence="2" key="1">
    <citation type="submission" date="2010-08" db="EMBL/GenBank/DDBJ databases">
        <authorList>
            <consortium name="Caenorhabditis japonica Sequencing Consortium"/>
            <person name="Wilson R.K."/>
        </authorList>
    </citation>
    <scope>NUCLEOTIDE SEQUENCE [LARGE SCALE GENOMIC DNA]</scope>
    <source>
        <strain evidence="2">DF5081</strain>
    </source>
</reference>
<keyword evidence="2" id="KW-1185">Reference proteome</keyword>
<name>A0A8R1EFU3_CAEJA</name>
<accession>A0A8R1EFU3</accession>
<evidence type="ECO:0000313" key="2">
    <source>
        <dbReference type="Proteomes" id="UP000005237"/>
    </source>
</evidence>
<dbReference type="AlphaFoldDB" id="A0A8R1EFU3"/>
<sequence length="302" mass="33614">MFPEDIISSLSQESVDYFLEAISDQSDEGMFISEAERKIIGEKGLKLIQLWNLTVKTWTSGKTPTERLGISHQEATLLVSAADKIKSISRQNVAQDPFSMLHGYMERMLETGETEQKECAKSTVFIDKTEVEEDGQIMVQVFIQNRANITLTNVGVSMSFVKSDLKTHVVNFNNGPSWSAGISSLTGLGTLSAGSSFEIHWTRFVAVPSRLTSIAKYQDSFQRSCKVIGRALDEDIDIFINYTKDPYEKAVASDDLLHLAQVYLDETWTAKRLVTGMAFSEHYPDLLAVSYGVSVIVLSTVL</sequence>
<proteinExistence type="predicted"/>
<dbReference type="Proteomes" id="UP000005237">
    <property type="component" value="Unassembled WGS sequence"/>
</dbReference>